<evidence type="ECO:0000256" key="2">
    <source>
        <dbReference type="ARBA" id="ARBA00023015"/>
    </source>
</evidence>
<dbReference type="PROSITE" id="PS50043">
    <property type="entry name" value="HTH_LUXR_2"/>
    <property type="match status" value="1"/>
</dbReference>
<keyword evidence="3 5" id="KW-0238">DNA-binding</keyword>
<dbReference type="GeneID" id="64217516"/>
<dbReference type="GO" id="GO:0006355">
    <property type="term" value="P:regulation of DNA-templated transcription"/>
    <property type="evidence" value="ECO:0007669"/>
    <property type="project" value="InterPro"/>
</dbReference>
<accession>A0A1V0UUE5</accession>
<evidence type="ECO:0000313" key="5">
    <source>
        <dbReference type="EMBL" id="ARF68843.1"/>
    </source>
</evidence>
<dbReference type="PROSITE" id="PS00622">
    <property type="entry name" value="HTH_LUXR_1"/>
    <property type="match status" value="1"/>
</dbReference>
<dbReference type="EMBL" id="CP020557">
    <property type="protein sequence ID" value="ARF68843.1"/>
    <property type="molecule type" value="Genomic_DNA"/>
</dbReference>
<gene>
    <name evidence="5" type="ORF">B7C51_15130</name>
</gene>
<dbReference type="PRINTS" id="PR00038">
    <property type="entry name" value="HTHLUXR"/>
</dbReference>
<dbReference type="PANTHER" id="PTHR43214:SF41">
    <property type="entry name" value="NITRATE_NITRITE RESPONSE REGULATOR PROTEIN NARP"/>
    <property type="match status" value="1"/>
</dbReference>
<organism evidence="5 6">
    <name type="scientific">Paenibacillus larvae subsp. pulvifaciens</name>
    <dbReference type="NCBI Taxonomy" id="1477"/>
    <lineage>
        <taxon>Bacteria</taxon>
        <taxon>Bacillati</taxon>
        <taxon>Bacillota</taxon>
        <taxon>Bacilli</taxon>
        <taxon>Bacillales</taxon>
        <taxon>Paenibacillaceae</taxon>
        <taxon>Paenibacillus</taxon>
    </lineage>
</organism>
<keyword evidence="4" id="KW-0804">Transcription</keyword>
<reference evidence="5 6" key="1">
    <citation type="submission" date="2017-03" db="EMBL/GenBank/DDBJ databases">
        <title>Paenibacillus larvae genome sequencing.</title>
        <authorList>
            <person name="Dingman D.W."/>
        </authorList>
    </citation>
    <scope>NUCLEOTIDE SEQUENCE [LARGE SCALE GENOMIC DNA]</scope>
    <source>
        <strain evidence="5 6">SAG 10367</strain>
    </source>
</reference>
<dbReference type="GO" id="GO:0003677">
    <property type="term" value="F:DNA binding"/>
    <property type="evidence" value="ECO:0007669"/>
    <property type="project" value="UniProtKB-KW"/>
</dbReference>
<dbReference type="Gene3D" id="3.40.50.2300">
    <property type="match status" value="1"/>
</dbReference>
<dbReference type="InterPro" id="IPR016032">
    <property type="entry name" value="Sig_transdc_resp-reg_C-effctor"/>
</dbReference>
<dbReference type="PANTHER" id="PTHR43214">
    <property type="entry name" value="TWO-COMPONENT RESPONSE REGULATOR"/>
    <property type="match status" value="1"/>
</dbReference>
<dbReference type="InterPro" id="IPR001789">
    <property type="entry name" value="Sig_transdc_resp-reg_receiver"/>
</dbReference>
<dbReference type="SUPFAM" id="SSF52172">
    <property type="entry name" value="CheY-like"/>
    <property type="match status" value="1"/>
</dbReference>
<evidence type="ECO:0000256" key="3">
    <source>
        <dbReference type="ARBA" id="ARBA00023125"/>
    </source>
</evidence>
<dbReference type="Proteomes" id="UP000192727">
    <property type="component" value="Chromosome"/>
</dbReference>
<proteinExistence type="predicted"/>
<dbReference type="SMART" id="SM00448">
    <property type="entry name" value="REC"/>
    <property type="match status" value="1"/>
</dbReference>
<dbReference type="InterPro" id="IPR011006">
    <property type="entry name" value="CheY-like_superfamily"/>
</dbReference>
<dbReference type="CDD" id="cd06170">
    <property type="entry name" value="LuxR_C_like"/>
    <property type="match status" value="1"/>
</dbReference>
<dbReference type="RefSeq" id="WP_023484897.1">
    <property type="nucleotide sequence ID" value="NZ_CP019794.1"/>
</dbReference>
<evidence type="ECO:0000256" key="4">
    <source>
        <dbReference type="ARBA" id="ARBA00023163"/>
    </source>
</evidence>
<dbReference type="InterPro" id="IPR039420">
    <property type="entry name" value="WalR-like"/>
</dbReference>
<name>A0A1V0UUE5_9BACL</name>
<dbReference type="Pfam" id="PF00072">
    <property type="entry name" value="Response_reg"/>
    <property type="match status" value="1"/>
</dbReference>
<dbReference type="GO" id="GO:0000160">
    <property type="term" value="P:phosphorelay signal transduction system"/>
    <property type="evidence" value="ECO:0007669"/>
    <property type="project" value="InterPro"/>
</dbReference>
<evidence type="ECO:0000256" key="1">
    <source>
        <dbReference type="ARBA" id="ARBA00022553"/>
    </source>
</evidence>
<dbReference type="CDD" id="cd17535">
    <property type="entry name" value="REC_NarL-like"/>
    <property type="match status" value="1"/>
</dbReference>
<dbReference type="SMART" id="SM00421">
    <property type="entry name" value="HTH_LUXR"/>
    <property type="match status" value="1"/>
</dbReference>
<dbReference type="InterPro" id="IPR000792">
    <property type="entry name" value="Tscrpt_reg_LuxR_C"/>
</dbReference>
<protein>
    <submittedName>
        <fullName evidence="5">DNA-binding response regulator</fullName>
    </submittedName>
</protein>
<keyword evidence="1" id="KW-0597">Phosphoprotein</keyword>
<dbReference type="SUPFAM" id="SSF46894">
    <property type="entry name" value="C-terminal effector domain of the bipartite response regulators"/>
    <property type="match status" value="1"/>
</dbReference>
<dbReference type="Pfam" id="PF00196">
    <property type="entry name" value="GerE"/>
    <property type="match status" value="1"/>
</dbReference>
<evidence type="ECO:0000313" key="6">
    <source>
        <dbReference type="Proteomes" id="UP000192727"/>
    </source>
</evidence>
<dbReference type="AlphaFoldDB" id="A0A1V0UUE5"/>
<keyword evidence="2" id="KW-0805">Transcription regulation</keyword>
<dbReference type="InterPro" id="IPR058245">
    <property type="entry name" value="NreC/VraR/RcsB-like_REC"/>
</dbReference>
<sequence>MNYCEPYRVLLADDHPLARQAVLSLLEEDAIFTVVGEARHGEEAVLLSSQLKPDLVLLDINMSPMNGLDALRLIKQKQPHIKVVMLTVSDNVADLFIAVQFGAQGYLLKNMDPDEWLLYLHALLDDNSEVARKMADRIMSQFRSPVKGTEQDPSPSVLTARETEIVAHVSKGYNNKQIALRLSISENTVKNHMKNILDKLNLENRVQLTAYAVKHQLTHYGHISE</sequence>
<dbReference type="PROSITE" id="PS50110">
    <property type="entry name" value="RESPONSE_REGULATORY"/>
    <property type="match status" value="1"/>
</dbReference>